<comment type="caution">
    <text evidence="2">The sequence shown here is derived from an EMBL/GenBank/DDBJ whole genome shotgun (WGS) entry which is preliminary data.</text>
</comment>
<evidence type="ECO:0000256" key="1">
    <source>
        <dbReference type="SAM" id="MobiDB-lite"/>
    </source>
</evidence>
<accession>A0AAN9GWL6</accession>
<sequence length="73" mass="7995">MTNEPARLPPITSVGEGDNSLQGLEDRMPRARLLLQAHIITSLFFTTAGAPRDINKSIKSLNKGEREPSHEGL</sequence>
<keyword evidence="3" id="KW-1185">Reference proteome</keyword>
<protein>
    <submittedName>
        <fullName evidence="2">Uncharacterized protein</fullName>
    </submittedName>
</protein>
<reference evidence="2 3" key="1">
    <citation type="submission" date="2024-02" db="EMBL/GenBank/DDBJ databases">
        <title>Chromosome-level genome assembly of the Eurasian Minnow (Phoxinus phoxinus).</title>
        <authorList>
            <person name="Oriowo T.O."/>
            <person name="Martin S."/>
            <person name="Stange M."/>
            <person name="Chrysostomakis Y."/>
            <person name="Brown T."/>
            <person name="Winkler S."/>
            <person name="Kukowka S."/>
            <person name="Myers E.W."/>
            <person name="Bohne A."/>
        </authorList>
    </citation>
    <scope>NUCLEOTIDE SEQUENCE [LARGE SCALE GENOMIC DNA]</scope>
    <source>
        <strain evidence="2">ZFMK-TIS-60720</strain>
        <tissue evidence="2">Whole Organism</tissue>
    </source>
</reference>
<feature type="region of interest" description="Disordered" evidence="1">
    <location>
        <begin position="1"/>
        <end position="23"/>
    </location>
</feature>
<evidence type="ECO:0000313" key="3">
    <source>
        <dbReference type="Proteomes" id="UP001364617"/>
    </source>
</evidence>
<organism evidence="2 3">
    <name type="scientific">Phoxinus phoxinus</name>
    <name type="common">Eurasian minnow</name>
    <dbReference type="NCBI Taxonomy" id="58324"/>
    <lineage>
        <taxon>Eukaryota</taxon>
        <taxon>Metazoa</taxon>
        <taxon>Chordata</taxon>
        <taxon>Craniata</taxon>
        <taxon>Vertebrata</taxon>
        <taxon>Euteleostomi</taxon>
        <taxon>Actinopterygii</taxon>
        <taxon>Neopterygii</taxon>
        <taxon>Teleostei</taxon>
        <taxon>Ostariophysi</taxon>
        <taxon>Cypriniformes</taxon>
        <taxon>Leuciscidae</taxon>
        <taxon>Phoxininae</taxon>
        <taxon>Phoxinus</taxon>
    </lineage>
</organism>
<name>A0AAN9GWL6_9TELE</name>
<dbReference type="Proteomes" id="UP001364617">
    <property type="component" value="Unassembled WGS sequence"/>
</dbReference>
<gene>
    <name evidence="2" type="ORF">R3I93_018150</name>
</gene>
<dbReference type="EMBL" id="JAYKXH010000019">
    <property type="protein sequence ID" value="KAK7134949.1"/>
    <property type="molecule type" value="Genomic_DNA"/>
</dbReference>
<proteinExistence type="predicted"/>
<dbReference type="AlphaFoldDB" id="A0AAN9GWL6"/>
<evidence type="ECO:0000313" key="2">
    <source>
        <dbReference type="EMBL" id="KAK7134949.1"/>
    </source>
</evidence>